<name>A0A6M3M3L0_9ZZZZ</name>
<proteinExistence type="predicted"/>
<dbReference type="EMBL" id="MT143886">
    <property type="protein sequence ID" value="QJB04614.1"/>
    <property type="molecule type" value="Genomic_DNA"/>
</dbReference>
<feature type="region of interest" description="Disordered" evidence="1">
    <location>
        <begin position="1"/>
        <end position="23"/>
    </location>
</feature>
<reference evidence="2" key="1">
    <citation type="submission" date="2020-03" db="EMBL/GenBank/DDBJ databases">
        <title>The deep terrestrial virosphere.</title>
        <authorList>
            <person name="Holmfeldt K."/>
            <person name="Nilsson E."/>
            <person name="Simone D."/>
            <person name="Lopez-Fernandez M."/>
            <person name="Wu X."/>
            <person name="de Brujin I."/>
            <person name="Lundin D."/>
            <person name="Andersson A."/>
            <person name="Bertilsson S."/>
            <person name="Dopson M."/>
        </authorList>
    </citation>
    <scope>NUCLEOTIDE SEQUENCE</scope>
    <source>
        <strain evidence="2">MM171A00458</strain>
        <strain evidence="3">MM171B00229</strain>
    </source>
</reference>
<dbReference type="EMBL" id="MT143693">
    <property type="protein sequence ID" value="QJB00433.1"/>
    <property type="molecule type" value="Genomic_DNA"/>
</dbReference>
<feature type="region of interest" description="Disordered" evidence="1">
    <location>
        <begin position="63"/>
        <end position="133"/>
    </location>
</feature>
<dbReference type="AlphaFoldDB" id="A0A6M3M3L0"/>
<protein>
    <submittedName>
        <fullName evidence="2">Uncharacterized protein</fullName>
    </submittedName>
</protein>
<accession>A0A6M3M3L0</accession>
<feature type="compositionally biased region" description="Basic and acidic residues" evidence="1">
    <location>
        <begin position="78"/>
        <end position="104"/>
    </location>
</feature>
<feature type="compositionally biased region" description="Basic and acidic residues" evidence="1">
    <location>
        <begin position="120"/>
        <end position="133"/>
    </location>
</feature>
<gene>
    <name evidence="2" type="ORF">MM171A00458_0017</name>
    <name evidence="3" type="ORF">MM171B00229_0030</name>
</gene>
<evidence type="ECO:0000313" key="2">
    <source>
        <dbReference type="EMBL" id="QJB00433.1"/>
    </source>
</evidence>
<evidence type="ECO:0000256" key="1">
    <source>
        <dbReference type="SAM" id="MobiDB-lite"/>
    </source>
</evidence>
<organism evidence="2">
    <name type="scientific">viral metagenome</name>
    <dbReference type="NCBI Taxonomy" id="1070528"/>
    <lineage>
        <taxon>unclassified sequences</taxon>
        <taxon>metagenomes</taxon>
        <taxon>organismal metagenomes</taxon>
    </lineage>
</organism>
<evidence type="ECO:0000313" key="3">
    <source>
        <dbReference type="EMBL" id="QJB04614.1"/>
    </source>
</evidence>
<sequence length="208" mass="23726">MSDKWEKLKDTLNEPVKLSDPEKEQLKKVFEQMHALLDEGLEKALQGNRDDAYRYSRNMINAFDQGERRYEAGPAPEPLKREIKTPQREDLQDDPAKKPMERPKRGTGYTDLSYPVGGAPREETKVELGPRPDFNEILGDLTESEANRAKKYLDCVKSALKLLEDGEDPNQILCYALDRVCSVEEMRKCIITEDPNVRDVMDQGGPPS</sequence>